<dbReference type="EMBL" id="BMEC01000002">
    <property type="protein sequence ID" value="GGC25249.1"/>
    <property type="molecule type" value="Genomic_DNA"/>
</dbReference>
<comment type="caution">
    <text evidence="1">The sequence shown here is derived from an EMBL/GenBank/DDBJ whole genome shotgun (WGS) entry which is preliminary data.</text>
</comment>
<evidence type="ECO:0008006" key="3">
    <source>
        <dbReference type="Google" id="ProtNLM"/>
    </source>
</evidence>
<evidence type="ECO:0000313" key="1">
    <source>
        <dbReference type="EMBL" id="GGC25249.1"/>
    </source>
</evidence>
<sequence>MWTVKNDNWNDKHTSLTKYFLELVKQRVDSGELISNRHRTTNGHTLLAEIILVASLVQSNPKFKSRLTSLINEARDKNLRSNIVNDFILKNYFPDIVKYFKDFDIKRLDHSNYFTDFLHNSRVKYERTLKHYFSFLTDEIKGIDYKNEEQFVRNSKSINTLVDLLIPYLLYVGYSATSISDLAFRYVSRQGGVSAIEKFLKNFDTKDSEYKFLFKVPLQSLEFKFMKDNLNEDKVKIKPINFDKVKSKILQDGFEPKQNEELFEVTTDAMDPHNFIRAIYDVGLKRFVASKERMSLSFFNQFFDNILWRFSKASEHKYIKSSIYIDPINTPFRVNTLKQTLSRLSKEYDFDFNKDSEIPHIESLFQPIYFYHLALGSKSIENSLSLLWTSLETLLPYRNKSSDIENVKVFVSKSLSIGSLGRDIMSLAVRLIETNKANENKLSTLGTPQFGFKPSNIVAWANWLTTSFDKENDPFYSIKESSNLLCTQFCHLNDVYSGKIWTCSDLLERIKGSSKSISYQLDRIYLHRNQIVHSGKFINEYSNLWSNLEWYVGKLLSLAVYNHLVDRNYNIENIYQELEGDYEQIMNLLEVNRNKKVSEIQHHFPILFEHSWQSF</sequence>
<gene>
    <name evidence="1" type="ORF">GCM10011506_08170</name>
</gene>
<organism evidence="1 2">
    <name type="scientific">Marivirga lumbricoides</name>
    <dbReference type="NCBI Taxonomy" id="1046115"/>
    <lineage>
        <taxon>Bacteria</taxon>
        <taxon>Pseudomonadati</taxon>
        <taxon>Bacteroidota</taxon>
        <taxon>Cytophagia</taxon>
        <taxon>Cytophagales</taxon>
        <taxon>Marivirgaceae</taxon>
        <taxon>Marivirga</taxon>
    </lineage>
</organism>
<reference evidence="2" key="1">
    <citation type="journal article" date="2019" name="Int. J. Syst. Evol. Microbiol.">
        <title>The Global Catalogue of Microorganisms (GCM) 10K type strain sequencing project: providing services to taxonomists for standard genome sequencing and annotation.</title>
        <authorList>
            <consortium name="The Broad Institute Genomics Platform"/>
            <consortium name="The Broad Institute Genome Sequencing Center for Infectious Disease"/>
            <person name="Wu L."/>
            <person name="Ma J."/>
        </authorList>
    </citation>
    <scope>NUCLEOTIDE SEQUENCE [LARGE SCALE GENOMIC DNA]</scope>
    <source>
        <strain evidence="2">CGMCC 1.10832</strain>
    </source>
</reference>
<keyword evidence="2" id="KW-1185">Reference proteome</keyword>
<dbReference type="Proteomes" id="UP000636010">
    <property type="component" value="Unassembled WGS sequence"/>
</dbReference>
<protein>
    <recommendedName>
        <fullName evidence="3">Apea-like HEPN domain-containing protein</fullName>
    </recommendedName>
</protein>
<evidence type="ECO:0000313" key="2">
    <source>
        <dbReference type="Proteomes" id="UP000636010"/>
    </source>
</evidence>
<dbReference type="RefSeq" id="WP_188460536.1">
    <property type="nucleotide sequence ID" value="NZ_BAABHU010000002.1"/>
</dbReference>
<accession>A0ABQ1LJH9</accession>
<name>A0ABQ1LJH9_9BACT</name>
<proteinExistence type="predicted"/>